<dbReference type="Proteomes" id="UP000241769">
    <property type="component" value="Unassembled WGS sequence"/>
</dbReference>
<evidence type="ECO:0000313" key="1">
    <source>
        <dbReference type="EMBL" id="PRP80926.1"/>
    </source>
</evidence>
<protein>
    <submittedName>
        <fullName evidence="1">Uncharacterized protein</fullName>
    </submittedName>
</protein>
<comment type="caution">
    <text evidence="1">The sequence shown here is derived from an EMBL/GenBank/DDBJ whole genome shotgun (WGS) entry which is preliminary data.</text>
</comment>
<dbReference type="EMBL" id="MDYQ01000134">
    <property type="protein sequence ID" value="PRP80926.1"/>
    <property type="molecule type" value="Genomic_DNA"/>
</dbReference>
<dbReference type="AlphaFoldDB" id="A0A2P6NAE4"/>
<evidence type="ECO:0000313" key="2">
    <source>
        <dbReference type="Proteomes" id="UP000241769"/>
    </source>
</evidence>
<accession>A0A2P6NAE4</accession>
<sequence>MAPNILVVTAIESSASSLKDKSFGRNHSKHQMNKNKEWTVYKSLVPGTQPQPMLEHVMNLQAIMELLGDKKMTLHMY</sequence>
<reference evidence="1 2" key="1">
    <citation type="journal article" date="2018" name="Genome Biol. Evol.">
        <title>Multiple Roots of Fruiting Body Formation in Amoebozoa.</title>
        <authorList>
            <person name="Hillmann F."/>
            <person name="Forbes G."/>
            <person name="Novohradska S."/>
            <person name="Ferling I."/>
            <person name="Riege K."/>
            <person name="Groth M."/>
            <person name="Westermann M."/>
            <person name="Marz M."/>
            <person name="Spaller T."/>
            <person name="Winckler T."/>
            <person name="Schaap P."/>
            <person name="Glockner G."/>
        </authorList>
    </citation>
    <scope>NUCLEOTIDE SEQUENCE [LARGE SCALE GENOMIC DNA]</scope>
    <source>
        <strain evidence="1 2">Jena</strain>
    </source>
</reference>
<gene>
    <name evidence="1" type="ORF">PROFUN_11255</name>
</gene>
<name>A0A2P6NAE4_9EUKA</name>
<proteinExistence type="predicted"/>
<dbReference type="InParanoid" id="A0A2P6NAE4"/>
<organism evidence="1 2">
    <name type="scientific">Planoprotostelium fungivorum</name>
    <dbReference type="NCBI Taxonomy" id="1890364"/>
    <lineage>
        <taxon>Eukaryota</taxon>
        <taxon>Amoebozoa</taxon>
        <taxon>Evosea</taxon>
        <taxon>Variosea</taxon>
        <taxon>Cavosteliida</taxon>
        <taxon>Cavosteliaceae</taxon>
        <taxon>Planoprotostelium</taxon>
    </lineage>
</organism>
<keyword evidence="2" id="KW-1185">Reference proteome</keyword>